<sequence length="224" mass="25083">MPFRILHSRCLAFPNALPPTGIYFYNWLAKVQNLESLSLTDNASSLPPLQDELTTSTTIGGDVVEVIDFKVTQSCNGLTISEEVGRIELPHAPRGTCNPKMRYFGESGGHLHLIQVQILYANKFIVLELDKDTLMWSMKYLVHLARLISAFPEMAQQTPSGTQYAYSILSLMRGEMEEDSVLLLTIPGKVVGHNLVLKTVKVIRELPGEVHDTLRFDHLSAYLL</sequence>
<protein>
    <submittedName>
        <fullName evidence="1">Uncharacterized protein</fullName>
    </submittedName>
</protein>
<name>A0A2G2XUY6_CAPAN</name>
<dbReference type="Proteomes" id="UP000222542">
    <property type="component" value="Unassembled WGS sequence"/>
</dbReference>
<gene>
    <name evidence="1" type="ORF">T459_34817</name>
</gene>
<reference evidence="1 2" key="1">
    <citation type="journal article" date="2014" name="Nat. Genet.">
        <title>Genome sequence of the hot pepper provides insights into the evolution of pungency in Capsicum species.</title>
        <authorList>
            <person name="Kim S."/>
            <person name="Park M."/>
            <person name="Yeom S.I."/>
            <person name="Kim Y.M."/>
            <person name="Lee J.M."/>
            <person name="Lee H.A."/>
            <person name="Seo E."/>
            <person name="Choi J."/>
            <person name="Cheong K."/>
            <person name="Kim K.T."/>
            <person name="Jung K."/>
            <person name="Lee G.W."/>
            <person name="Oh S.K."/>
            <person name="Bae C."/>
            <person name="Kim S.B."/>
            <person name="Lee H.Y."/>
            <person name="Kim S.Y."/>
            <person name="Kim M.S."/>
            <person name="Kang B.C."/>
            <person name="Jo Y.D."/>
            <person name="Yang H.B."/>
            <person name="Jeong H.J."/>
            <person name="Kang W.H."/>
            <person name="Kwon J.K."/>
            <person name="Shin C."/>
            <person name="Lim J.Y."/>
            <person name="Park J.H."/>
            <person name="Huh J.H."/>
            <person name="Kim J.S."/>
            <person name="Kim B.D."/>
            <person name="Cohen O."/>
            <person name="Paran I."/>
            <person name="Suh M.C."/>
            <person name="Lee S.B."/>
            <person name="Kim Y.K."/>
            <person name="Shin Y."/>
            <person name="Noh S.J."/>
            <person name="Park J."/>
            <person name="Seo Y.S."/>
            <person name="Kwon S.Y."/>
            <person name="Kim H.A."/>
            <person name="Park J.M."/>
            <person name="Kim H.J."/>
            <person name="Choi S.B."/>
            <person name="Bosland P.W."/>
            <person name="Reeves G."/>
            <person name="Jo S.H."/>
            <person name="Lee B.W."/>
            <person name="Cho H.T."/>
            <person name="Choi H.S."/>
            <person name="Lee M.S."/>
            <person name="Yu Y."/>
            <person name="Do Choi Y."/>
            <person name="Park B.S."/>
            <person name="van Deynze A."/>
            <person name="Ashrafi H."/>
            <person name="Hill T."/>
            <person name="Kim W.T."/>
            <person name="Pai H.S."/>
            <person name="Ahn H.K."/>
            <person name="Yeam I."/>
            <person name="Giovannoni J.J."/>
            <person name="Rose J.K."/>
            <person name="Sorensen I."/>
            <person name="Lee S.J."/>
            <person name="Kim R.W."/>
            <person name="Choi I.Y."/>
            <person name="Choi B.S."/>
            <person name="Lim J.S."/>
            <person name="Lee Y.H."/>
            <person name="Choi D."/>
        </authorList>
    </citation>
    <scope>NUCLEOTIDE SEQUENCE [LARGE SCALE GENOMIC DNA]</scope>
    <source>
        <strain evidence="2">cv. CM334</strain>
    </source>
</reference>
<evidence type="ECO:0000313" key="2">
    <source>
        <dbReference type="Proteomes" id="UP000222542"/>
    </source>
</evidence>
<keyword evidence="2" id="KW-1185">Reference proteome</keyword>
<dbReference type="Gramene" id="PHT61336">
    <property type="protein sequence ID" value="PHT61336"/>
    <property type="gene ID" value="T459_34817"/>
</dbReference>
<proteinExistence type="predicted"/>
<dbReference type="EMBL" id="AYRZ02000178">
    <property type="protein sequence ID" value="PHT61336.1"/>
    <property type="molecule type" value="Genomic_DNA"/>
</dbReference>
<dbReference type="AlphaFoldDB" id="A0A2G2XUY6"/>
<organism evidence="1 2">
    <name type="scientific">Capsicum annuum</name>
    <name type="common">Capsicum pepper</name>
    <dbReference type="NCBI Taxonomy" id="4072"/>
    <lineage>
        <taxon>Eukaryota</taxon>
        <taxon>Viridiplantae</taxon>
        <taxon>Streptophyta</taxon>
        <taxon>Embryophyta</taxon>
        <taxon>Tracheophyta</taxon>
        <taxon>Spermatophyta</taxon>
        <taxon>Magnoliopsida</taxon>
        <taxon>eudicotyledons</taxon>
        <taxon>Gunneridae</taxon>
        <taxon>Pentapetalae</taxon>
        <taxon>asterids</taxon>
        <taxon>lamiids</taxon>
        <taxon>Solanales</taxon>
        <taxon>Solanaceae</taxon>
        <taxon>Solanoideae</taxon>
        <taxon>Capsiceae</taxon>
        <taxon>Capsicum</taxon>
    </lineage>
</organism>
<comment type="caution">
    <text evidence="1">The sequence shown here is derived from an EMBL/GenBank/DDBJ whole genome shotgun (WGS) entry which is preliminary data.</text>
</comment>
<evidence type="ECO:0000313" key="1">
    <source>
        <dbReference type="EMBL" id="PHT61336.1"/>
    </source>
</evidence>
<accession>A0A2G2XUY6</accession>
<reference evidence="1 2" key="2">
    <citation type="journal article" date="2017" name="Genome Biol.">
        <title>New reference genome sequences of hot pepper reveal the massive evolution of plant disease-resistance genes by retroduplication.</title>
        <authorList>
            <person name="Kim S."/>
            <person name="Park J."/>
            <person name="Yeom S.I."/>
            <person name="Kim Y.M."/>
            <person name="Seo E."/>
            <person name="Kim K.T."/>
            <person name="Kim M.S."/>
            <person name="Lee J.M."/>
            <person name="Cheong K."/>
            <person name="Shin H.S."/>
            <person name="Kim S.B."/>
            <person name="Han K."/>
            <person name="Lee J."/>
            <person name="Park M."/>
            <person name="Lee H.A."/>
            <person name="Lee H.Y."/>
            <person name="Lee Y."/>
            <person name="Oh S."/>
            <person name="Lee J.H."/>
            <person name="Choi E."/>
            <person name="Choi E."/>
            <person name="Lee S.E."/>
            <person name="Jeon J."/>
            <person name="Kim H."/>
            <person name="Choi G."/>
            <person name="Song H."/>
            <person name="Lee J."/>
            <person name="Lee S.C."/>
            <person name="Kwon J.K."/>
            <person name="Lee H.Y."/>
            <person name="Koo N."/>
            <person name="Hong Y."/>
            <person name="Kim R.W."/>
            <person name="Kang W.H."/>
            <person name="Huh J.H."/>
            <person name="Kang B.C."/>
            <person name="Yang T.J."/>
            <person name="Lee Y.H."/>
            <person name="Bennetzen J.L."/>
            <person name="Choi D."/>
        </authorList>
    </citation>
    <scope>NUCLEOTIDE SEQUENCE [LARGE SCALE GENOMIC DNA]</scope>
    <source>
        <strain evidence="2">cv. CM334</strain>
    </source>
</reference>